<dbReference type="Gene3D" id="3.40.50.10490">
    <property type="entry name" value="Glucose-6-phosphate isomerase like protein, domain 1"/>
    <property type="match status" value="1"/>
</dbReference>
<gene>
    <name evidence="2" type="ORF">V6N11_064891</name>
</gene>
<organism evidence="2 3">
    <name type="scientific">Hibiscus sabdariffa</name>
    <name type="common">roselle</name>
    <dbReference type="NCBI Taxonomy" id="183260"/>
    <lineage>
        <taxon>Eukaryota</taxon>
        <taxon>Viridiplantae</taxon>
        <taxon>Streptophyta</taxon>
        <taxon>Embryophyta</taxon>
        <taxon>Tracheophyta</taxon>
        <taxon>Spermatophyta</taxon>
        <taxon>Magnoliopsida</taxon>
        <taxon>eudicotyledons</taxon>
        <taxon>Gunneridae</taxon>
        <taxon>Pentapetalae</taxon>
        <taxon>rosids</taxon>
        <taxon>malvids</taxon>
        <taxon>Malvales</taxon>
        <taxon>Malvaceae</taxon>
        <taxon>Malvoideae</taxon>
        <taxon>Hibiscus</taxon>
    </lineage>
</organism>
<keyword evidence="3" id="KW-1185">Reference proteome</keyword>
<dbReference type="Proteomes" id="UP001396334">
    <property type="component" value="Unassembled WGS sequence"/>
</dbReference>
<sequence length="239" mass="26961">MEAMMALVDANDQCSVETLRRIETHTTQILDILNHMPQQPLYGGTEIPSQKNDEHQEELTLEVRTQVNKEDKFGGEHLDDSNPNKKSIDATISTNIPIVTNEIAELAVESKENRRAASKRKQFLIVGTKNKAADSVAQAAIRARCHYVNKKWLGACYMGREWELSFRLALSLGNVKQSENLDQHDAQATEQGLIQHCEKHDVGNEIVENIAILVLQQQSTYCFRPMPPCCTEATMMLEQ</sequence>
<protein>
    <recommendedName>
        <fullName evidence="4">BRCT domain-containing protein</fullName>
    </recommendedName>
</protein>
<dbReference type="InterPro" id="IPR023591">
    <property type="entry name" value="Ribosomal_uS2_flav_dom_sf"/>
</dbReference>
<dbReference type="InterPro" id="IPR001865">
    <property type="entry name" value="Ribosomal_uS2"/>
</dbReference>
<evidence type="ECO:0000313" key="3">
    <source>
        <dbReference type="Proteomes" id="UP001396334"/>
    </source>
</evidence>
<comment type="similarity">
    <text evidence="1">Belongs to the universal ribosomal protein uS2 family.</text>
</comment>
<evidence type="ECO:0000313" key="2">
    <source>
        <dbReference type="EMBL" id="KAK9024990.1"/>
    </source>
</evidence>
<dbReference type="SUPFAM" id="SSF52313">
    <property type="entry name" value="Ribosomal protein S2"/>
    <property type="match status" value="1"/>
</dbReference>
<comment type="caution">
    <text evidence="2">The sequence shown here is derived from an EMBL/GenBank/DDBJ whole genome shotgun (WGS) entry which is preliminary data.</text>
</comment>
<evidence type="ECO:0000256" key="1">
    <source>
        <dbReference type="ARBA" id="ARBA00006242"/>
    </source>
</evidence>
<name>A0ABR2SI99_9ROSI</name>
<dbReference type="Pfam" id="PF00318">
    <property type="entry name" value="Ribosomal_S2"/>
    <property type="match status" value="1"/>
</dbReference>
<accession>A0ABR2SI99</accession>
<proteinExistence type="inferred from homology"/>
<reference evidence="2 3" key="1">
    <citation type="journal article" date="2024" name="G3 (Bethesda)">
        <title>Genome assembly of Hibiscus sabdariffa L. provides insights into metabolisms of medicinal natural products.</title>
        <authorList>
            <person name="Kim T."/>
        </authorList>
    </citation>
    <scope>NUCLEOTIDE SEQUENCE [LARGE SCALE GENOMIC DNA]</scope>
    <source>
        <strain evidence="2">TK-2024</strain>
        <tissue evidence="2">Old leaves</tissue>
    </source>
</reference>
<dbReference type="EMBL" id="JBBPBN010000014">
    <property type="protein sequence ID" value="KAK9024990.1"/>
    <property type="molecule type" value="Genomic_DNA"/>
</dbReference>
<evidence type="ECO:0008006" key="4">
    <source>
        <dbReference type="Google" id="ProtNLM"/>
    </source>
</evidence>